<dbReference type="EMBL" id="WSZK01000034">
    <property type="protein sequence ID" value="MWG36334.1"/>
    <property type="molecule type" value="Genomic_DNA"/>
</dbReference>
<protein>
    <recommendedName>
        <fullName evidence="1">DUF7344 domain-containing protein</fullName>
    </recommendedName>
</protein>
<sequence>MTGTGPESWTPDDLSKEQALTLMSRPRRRHVVHALLEADDGALTREELVNILAAGRQATHPSDIEDDRLRTIDTSLVHLHLPKLDNHDVVEYDRDSGHVELSETASDVLPLLQFADDPE</sequence>
<keyword evidence="3" id="KW-1185">Reference proteome</keyword>
<dbReference type="OrthoDB" id="269891at2157"/>
<dbReference type="Gene3D" id="1.10.10.10">
    <property type="entry name" value="Winged helix-like DNA-binding domain superfamily/Winged helix DNA-binding domain"/>
    <property type="match status" value="1"/>
</dbReference>
<evidence type="ECO:0000313" key="2">
    <source>
        <dbReference type="EMBL" id="MWG36334.1"/>
    </source>
</evidence>
<accession>A0A6B0GNG7</accession>
<organism evidence="2 3">
    <name type="scientific">Halomarina oriensis</name>
    <dbReference type="NCBI Taxonomy" id="671145"/>
    <lineage>
        <taxon>Archaea</taxon>
        <taxon>Methanobacteriati</taxon>
        <taxon>Methanobacteriota</taxon>
        <taxon>Stenosarchaea group</taxon>
        <taxon>Halobacteria</taxon>
        <taxon>Halobacteriales</taxon>
        <taxon>Natronomonadaceae</taxon>
        <taxon>Halomarina</taxon>
    </lineage>
</organism>
<dbReference type="RefSeq" id="WP_158205995.1">
    <property type="nucleotide sequence ID" value="NZ_WSZK01000034.1"/>
</dbReference>
<gene>
    <name evidence="2" type="ORF">GQS65_17905</name>
</gene>
<dbReference type="AlphaFoldDB" id="A0A6B0GNG7"/>
<reference evidence="2 3" key="1">
    <citation type="submission" date="2019-12" db="EMBL/GenBank/DDBJ databases">
        <title>Halocatena pleomorpha gen. nov. sp. nov., an extremely halophilic archaeon of family Halobacteriaceae isolated from saltpan soil.</title>
        <authorList>
            <person name="Pal Y."/>
            <person name="Verma A."/>
            <person name="Krishnamurthi S."/>
            <person name="Kumar P."/>
        </authorList>
    </citation>
    <scope>NUCLEOTIDE SEQUENCE [LARGE SCALE GENOMIC DNA]</scope>
    <source>
        <strain evidence="2 3">JCM 16495</strain>
    </source>
</reference>
<dbReference type="Pfam" id="PF24035">
    <property type="entry name" value="DUF7344"/>
    <property type="match status" value="1"/>
</dbReference>
<name>A0A6B0GNG7_9EURY</name>
<evidence type="ECO:0000259" key="1">
    <source>
        <dbReference type="Pfam" id="PF24035"/>
    </source>
</evidence>
<dbReference type="Proteomes" id="UP000451471">
    <property type="component" value="Unassembled WGS sequence"/>
</dbReference>
<proteinExistence type="predicted"/>
<feature type="domain" description="DUF7344" evidence="1">
    <location>
        <begin position="21"/>
        <end position="100"/>
    </location>
</feature>
<comment type="caution">
    <text evidence="2">The sequence shown here is derived from an EMBL/GenBank/DDBJ whole genome shotgun (WGS) entry which is preliminary data.</text>
</comment>
<dbReference type="InterPro" id="IPR036388">
    <property type="entry name" value="WH-like_DNA-bd_sf"/>
</dbReference>
<dbReference type="InterPro" id="IPR055768">
    <property type="entry name" value="DUF7344"/>
</dbReference>
<evidence type="ECO:0000313" key="3">
    <source>
        <dbReference type="Proteomes" id="UP000451471"/>
    </source>
</evidence>